<evidence type="ECO:0000256" key="2">
    <source>
        <dbReference type="ARBA" id="ARBA00022801"/>
    </source>
</evidence>
<dbReference type="Proteomes" id="UP000238007">
    <property type="component" value="Unassembled WGS sequence"/>
</dbReference>
<evidence type="ECO:0000259" key="5">
    <source>
        <dbReference type="Pfam" id="PF00149"/>
    </source>
</evidence>
<comment type="similarity">
    <text evidence="4">Belongs to the cyclic nucleotide phosphodiesterase class-III family.</text>
</comment>
<dbReference type="OrthoDB" id="651281at2"/>
<dbReference type="RefSeq" id="WP_106357058.1">
    <property type="nucleotide sequence ID" value="NZ_PVTP01000005.1"/>
</dbReference>
<evidence type="ECO:0000256" key="4">
    <source>
        <dbReference type="ARBA" id="ARBA00025742"/>
    </source>
</evidence>
<keyword evidence="7" id="KW-1185">Reference proteome</keyword>
<dbReference type="EMBL" id="PVTP01000005">
    <property type="protein sequence ID" value="PRY77570.1"/>
    <property type="molecule type" value="Genomic_DNA"/>
</dbReference>
<proteinExistence type="inferred from homology"/>
<reference evidence="6 7" key="1">
    <citation type="submission" date="2018-03" db="EMBL/GenBank/DDBJ databases">
        <title>Genomic Encyclopedia of Archaeal and Bacterial Type Strains, Phase II (KMG-II): from individual species to whole genera.</title>
        <authorList>
            <person name="Goeker M."/>
        </authorList>
    </citation>
    <scope>NUCLEOTIDE SEQUENCE [LARGE SCALE GENOMIC DNA]</scope>
    <source>
        <strain evidence="6 7">DSM 101533</strain>
    </source>
</reference>
<accession>A0A2T0VZF3</accession>
<keyword evidence="3" id="KW-0408">Iron</keyword>
<gene>
    <name evidence="6" type="ORF">CLV80_10553</name>
</gene>
<evidence type="ECO:0000256" key="1">
    <source>
        <dbReference type="ARBA" id="ARBA00022723"/>
    </source>
</evidence>
<comment type="caution">
    <text evidence="6">The sequence shown here is derived from an EMBL/GenBank/DDBJ whole genome shotgun (WGS) entry which is preliminary data.</text>
</comment>
<dbReference type="PANTHER" id="PTHR42988">
    <property type="entry name" value="PHOSPHOHYDROLASE"/>
    <property type="match status" value="1"/>
</dbReference>
<keyword evidence="1" id="KW-0479">Metal-binding</keyword>
<dbReference type="AlphaFoldDB" id="A0A2T0VZF3"/>
<evidence type="ECO:0000313" key="6">
    <source>
        <dbReference type="EMBL" id="PRY77570.1"/>
    </source>
</evidence>
<dbReference type="Gene3D" id="3.60.21.10">
    <property type="match status" value="1"/>
</dbReference>
<dbReference type="GO" id="GO:0016787">
    <property type="term" value="F:hydrolase activity"/>
    <property type="evidence" value="ECO:0007669"/>
    <property type="project" value="UniProtKB-KW"/>
</dbReference>
<dbReference type="GO" id="GO:0046872">
    <property type="term" value="F:metal ion binding"/>
    <property type="evidence" value="ECO:0007669"/>
    <property type="project" value="UniProtKB-KW"/>
</dbReference>
<dbReference type="PANTHER" id="PTHR42988:SF2">
    <property type="entry name" value="CYCLIC NUCLEOTIDE PHOSPHODIESTERASE CBUA0032-RELATED"/>
    <property type="match status" value="1"/>
</dbReference>
<organism evidence="6 7">
    <name type="scientific">Yoonia maritima</name>
    <dbReference type="NCBI Taxonomy" id="1435347"/>
    <lineage>
        <taxon>Bacteria</taxon>
        <taxon>Pseudomonadati</taxon>
        <taxon>Pseudomonadota</taxon>
        <taxon>Alphaproteobacteria</taxon>
        <taxon>Rhodobacterales</taxon>
        <taxon>Paracoccaceae</taxon>
        <taxon>Yoonia</taxon>
    </lineage>
</organism>
<feature type="domain" description="Calcineurin-like phosphoesterase" evidence="5">
    <location>
        <begin position="3"/>
        <end position="193"/>
    </location>
</feature>
<dbReference type="Pfam" id="PF00149">
    <property type="entry name" value="Metallophos"/>
    <property type="match status" value="1"/>
</dbReference>
<dbReference type="InterPro" id="IPR050884">
    <property type="entry name" value="CNP_phosphodiesterase-III"/>
</dbReference>
<protein>
    <submittedName>
        <fullName evidence="6">3',5'-cyclic AMP phosphodiesterase CpdA</fullName>
    </submittedName>
</protein>
<dbReference type="InterPro" id="IPR004843">
    <property type="entry name" value="Calcineurin-like_PHP"/>
</dbReference>
<name>A0A2T0VZF3_9RHOB</name>
<keyword evidence="2" id="KW-0378">Hydrolase</keyword>
<sequence length="260" mass="29204">MTKILWLSDLHYRDLGDVQGHNPRIRLEAAIAHINEHHNDAAFVVITGDMADNEQSYSALAKQLDTFSIPVLPLTGNHDSRDALRKSRPLPNNCMDDFVQYFVELPSFAVICLDTKKEGSDCGEFCAARRAWLCETLADLGDKPAYLFMHHPPMTLGLPMQDLLMMQSGDQFLDMIGWYKNVKHLFLGHVHRPTAGTIGGLPYATIGAVSYQAPAPNPRWDWDSFSPAKEAPQYGVIDIWNGHVTLQYTQFCNYETGVHS</sequence>
<evidence type="ECO:0000313" key="7">
    <source>
        <dbReference type="Proteomes" id="UP000238007"/>
    </source>
</evidence>
<evidence type="ECO:0000256" key="3">
    <source>
        <dbReference type="ARBA" id="ARBA00023004"/>
    </source>
</evidence>
<dbReference type="SUPFAM" id="SSF56300">
    <property type="entry name" value="Metallo-dependent phosphatases"/>
    <property type="match status" value="1"/>
</dbReference>
<dbReference type="InterPro" id="IPR029052">
    <property type="entry name" value="Metallo-depent_PP-like"/>
</dbReference>